<accession>A0A8S1K7R4</accession>
<comment type="caution">
    <text evidence="1">The sequence shown here is derived from an EMBL/GenBank/DDBJ whole genome shotgun (WGS) entry which is preliminary data.</text>
</comment>
<reference evidence="1" key="1">
    <citation type="submission" date="2021-01" db="EMBL/GenBank/DDBJ databases">
        <authorList>
            <consortium name="Genoscope - CEA"/>
            <person name="William W."/>
        </authorList>
    </citation>
    <scope>NUCLEOTIDE SEQUENCE</scope>
</reference>
<keyword evidence="2" id="KW-1185">Reference proteome</keyword>
<dbReference type="OMA" id="NDKTWIE"/>
<dbReference type="AlphaFoldDB" id="A0A8S1K7R4"/>
<name>A0A8S1K7R4_PARPR</name>
<sequence length="367" mass="43872">MNCFRAFVIYDIELSQFYLLLRRDIEFNSLWQQTIKEIQHQIIEQNVIEEKVFFTHSLLGKVRGKYDYFTNRLLILISHQYVDDIFQAELLLSIYAYLCEVQNYKNLKIQELEALEKFKVENLIKIKEEQLKMNNTFNNSKYSSLKPNLVDQQYQKMLTCTTLSSENNEIQSYSSKQLLDEQYMKVFKGFMLYDKNKQYFLMFVRKGFNNDKTWIEERVRIENILLETTQKTSQIFCIQSKFGQFIVEYDATIKFYFILLSRHKAAENPQYQLLQRIKCFIQLEPKFHKQKKGDLESKLLYAINDIIDAEERIYVQRYGIQYLDSKSLRPKCQSEKTSVQPSQQQIPSISVIPNIQDCNSLQQIQSK</sequence>
<evidence type="ECO:0000313" key="1">
    <source>
        <dbReference type="EMBL" id="CAD8051520.1"/>
    </source>
</evidence>
<protein>
    <submittedName>
        <fullName evidence="1">Uncharacterized protein</fullName>
    </submittedName>
</protein>
<dbReference type="Proteomes" id="UP000688137">
    <property type="component" value="Unassembled WGS sequence"/>
</dbReference>
<proteinExistence type="predicted"/>
<organism evidence="1 2">
    <name type="scientific">Paramecium primaurelia</name>
    <dbReference type="NCBI Taxonomy" id="5886"/>
    <lineage>
        <taxon>Eukaryota</taxon>
        <taxon>Sar</taxon>
        <taxon>Alveolata</taxon>
        <taxon>Ciliophora</taxon>
        <taxon>Intramacronucleata</taxon>
        <taxon>Oligohymenophorea</taxon>
        <taxon>Peniculida</taxon>
        <taxon>Parameciidae</taxon>
        <taxon>Paramecium</taxon>
    </lineage>
</organism>
<dbReference type="EMBL" id="CAJJDM010000014">
    <property type="protein sequence ID" value="CAD8051520.1"/>
    <property type="molecule type" value="Genomic_DNA"/>
</dbReference>
<evidence type="ECO:0000313" key="2">
    <source>
        <dbReference type="Proteomes" id="UP000688137"/>
    </source>
</evidence>
<gene>
    <name evidence="1" type="ORF">PPRIM_AZ9-3.1.T0180138</name>
</gene>